<dbReference type="InterPro" id="IPR011990">
    <property type="entry name" value="TPR-like_helical_dom_sf"/>
</dbReference>
<dbReference type="InterPro" id="IPR052945">
    <property type="entry name" value="Mitotic_Regulator"/>
</dbReference>
<dbReference type="RefSeq" id="WP_080316699.1">
    <property type="nucleotide sequence ID" value="NZ_CP089168.1"/>
</dbReference>
<gene>
    <name evidence="1" type="ORF">NTHI1209_01170</name>
</gene>
<dbReference type="SMART" id="SM00671">
    <property type="entry name" value="SEL1"/>
    <property type="match status" value="4"/>
</dbReference>
<proteinExistence type="predicted"/>
<sequence>MKKKLTLAVLLLAVIGGGAVYFTQYYPEQAEIRKLERLLEREQHYADVKARKELEKFPAERLRVLAEKGYPAAQFQLAQVYESNNQKEFAKKWYEKAAAQNYAEAYYQLSYLDEQRKDEYLEKAVQLGSYEAKSLQARDLYEKGDKLSTIMLLNQNAEVGYPSSQADLAVAYFYGDGVQQDWSKAFYWYSETYRSININNSDDVFVTFDFSEHLSIDIYQNLATLYLLGLGTSKNEKMVEELINKCNLHLNCKYKKINDITDLKLNILSRDDLPNQPELQEKIEAIKEELVLSKDPKVLIKLGELEKDKSKAKKYFGDACDLRSQEGCDKYRELNQKQDTNK</sequence>
<accession>A0A0D0IN62</accession>
<dbReference type="Proteomes" id="UP000050700">
    <property type="component" value="Unassembled WGS sequence"/>
</dbReference>
<dbReference type="AlphaFoldDB" id="A0A0D0IN62"/>
<protein>
    <recommendedName>
        <fullName evidence="2">Sel1 repeat family protein</fullName>
    </recommendedName>
</protein>
<comment type="caution">
    <text evidence="1">The sequence shown here is derived from an EMBL/GenBank/DDBJ whole genome shotgun (WGS) entry which is preliminary data.</text>
</comment>
<dbReference type="PANTHER" id="PTHR43628:SF1">
    <property type="entry name" value="CHITIN SYNTHASE REGULATORY FACTOR 2-RELATED"/>
    <property type="match status" value="1"/>
</dbReference>
<dbReference type="EMBL" id="JMQP01000002">
    <property type="protein sequence ID" value="KIS35563.1"/>
    <property type="molecule type" value="Genomic_DNA"/>
</dbReference>
<dbReference type="Pfam" id="PF08238">
    <property type="entry name" value="Sel1"/>
    <property type="match status" value="4"/>
</dbReference>
<dbReference type="PANTHER" id="PTHR43628">
    <property type="entry name" value="ACTIVATOR OF C KINASE PROTEIN 1-RELATED"/>
    <property type="match status" value="1"/>
</dbReference>
<dbReference type="SUPFAM" id="SSF81901">
    <property type="entry name" value="HCP-like"/>
    <property type="match status" value="1"/>
</dbReference>
<name>A0A0D0IN62_HAEIF</name>
<evidence type="ECO:0008006" key="2">
    <source>
        <dbReference type="Google" id="ProtNLM"/>
    </source>
</evidence>
<organism evidence="1">
    <name type="scientific">Haemophilus influenzae</name>
    <dbReference type="NCBI Taxonomy" id="727"/>
    <lineage>
        <taxon>Bacteria</taxon>
        <taxon>Pseudomonadati</taxon>
        <taxon>Pseudomonadota</taxon>
        <taxon>Gammaproteobacteria</taxon>
        <taxon>Pasteurellales</taxon>
        <taxon>Pasteurellaceae</taxon>
        <taxon>Haemophilus</taxon>
    </lineage>
</organism>
<dbReference type="PATRIC" id="fig|727.582.peg.1075"/>
<evidence type="ECO:0000313" key="1">
    <source>
        <dbReference type="EMBL" id="KIS35563.1"/>
    </source>
</evidence>
<dbReference type="InterPro" id="IPR006597">
    <property type="entry name" value="Sel1-like"/>
</dbReference>
<dbReference type="Gene3D" id="1.25.40.10">
    <property type="entry name" value="Tetratricopeptide repeat domain"/>
    <property type="match status" value="2"/>
</dbReference>
<reference evidence="1" key="1">
    <citation type="submission" date="2014-05" db="EMBL/GenBank/DDBJ databases">
        <title>Methylome analysis of the phasevarions of Haemophilus influenzae.</title>
        <authorList>
            <person name="Atack J.M."/>
            <person name="Fox K.L."/>
            <person name="Power P.M."/>
            <person name="Clark T."/>
            <person name="Jurcisek J."/>
            <person name="Korlach J."/>
            <person name="Bakaletz L.O."/>
            <person name="Jennings M.P."/>
        </authorList>
    </citation>
    <scope>NUCLEOTIDE SEQUENCE [LARGE SCALE GENOMIC DNA]</scope>
    <source>
        <strain evidence="1">1209</strain>
    </source>
</reference>